<evidence type="ECO:0000256" key="4">
    <source>
        <dbReference type="SAM" id="MobiDB-lite"/>
    </source>
</evidence>
<evidence type="ECO:0000256" key="2">
    <source>
        <dbReference type="ARBA" id="ARBA00023242"/>
    </source>
</evidence>
<protein>
    <submittedName>
        <fullName evidence="6">Transcription factor, contains a PHD finger motif</fullName>
    </submittedName>
</protein>
<reference evidence="6" key="1">
    <citation type="submission" date="2023-03" db="EMBL/GenBank/DDBJ databases">
        <title>Mating type loci evolution in Malassezia.</title>
        <authorList>
            <person name="Coelho M.A."/>
        </authorList>
    </citation>
    <scope>NUCLEOTIDE SEQUENCE</scope>
    <source>
        <strain evidence="6">CBS 9431</strain>
    </source>
</reference>
<evidence type="ECO:0000313" key="6">
    <source>
        <dbReference type="EMBL" id="WFD39741.1"/>
    </source>
</evidence>
<proteinExistence type="inferred from homology"/>
<dbReference type="EMBL" id="CP119961">
    <property type="protein sequence ID" value="WFD39741.1"/>
    <property type="molecule type" value="Genomic_DNA"/>
</dbReference>
<feature type="compositionally biased region" description="Low complexity" evidence="4">
    <location>
        <begin position="75"/>
        <end position="89"/>
    </location>
</feature>
<evidence type="ECO:0000259" key="5">
    <source>
        <dbReference type="PROSITE" id="PS50188"/>
    </source>
</evidence>
<dbReference type="InterPro" id="IPR043136">
    <property type="entry name" value="B30.2/SPRY_sf"/>
</dbReference>
<evidence type="ECO:0000256" key="1">
    <source>
        <dbReference type="ARBA" id="ARBA00004123"/>
    </source>
</evidence>
<dbReference type="CDD" id="cd12872">
    <property type="entry name" value="SPRY_Ash2"/>
    <property type="match status" value="1"/>
</dbReference>
<dbReference type="Proteomes" id="UP001217754">
    <property type="component" value="Chromosome 4"/>
</dbReference>
<dbReference type="InterPro" id="IPR013320">
    <property type="entry name" value="ConA-like_dom_sf"/>
</dbReference>
<dbReference type="GO" id="GO:0000976">
    <property type="term" value="F:transcription cis-regulatory region binding"/>
    <property type="evidence" value="ECO:0007669"/>
    <property type="project" value="TreeGrafter"/>
</dbReference>
<comment type="similarity">
    <text evidence="3">Belongs to the cclA family.</text>
</comment>
<feature type="domain" description="B30.2/SPRY" evidence="5">
    <location>
        <begin position="154"/>
        <end position="347"/>
    </location>
</feature>
<dbReference type="AlphaFoldDB" id="A0AAF0EZ46"/>
<gene>
    <name evidence="6" type="primary">ASH2</name>
    <name evidence="6" type="ORF">MJAP1_002722</name>
</gene>
<dbReference type="RefSeq" id="XP_060122638.1">
    <property type="nucleotide sequence ID" value="XM_060266655.1"/>
</dbReference>
<dbReference type="SUPFAM" id="SSF49899">
    <property type="entry name" value="Concanavalin A-like lectins/glucanases"/>
    <property type="match status" value="1"/>
</dbReference>
<dbReference type="PANTHER" id="PTHR10598:SF0">
    <property type="entry name" value="SET1_ASH2 HISTONE METHYLTRANSFERASE COMPLEX SUBUNIT ASH2"/>
    <property type="match status" value="1"/>
</dbReference>
<dbReference type="PROSITE" id="PS50188">
    <property type="entry name" value="B302_SPRY"/>
    <property type="match status" value="1"/>
</dbReference>
<dbReference type="GO" id="GO:0048188">
    <property type="term" value="C:Set1C/COMPASS complex"/>
    <property type="evidence" value="ECO:0007669"/>
    <property type="project" value="InterPro"/>
</dbReference>
<evidence type="ECO:0000256" key="3">
    <source>
        <dbReference type="ARBA" id="ARBA00038149"/>
    </source>
</evidence>
<dbReference type="GeneID" id="85226373"/>
<dbReference type="InterPro" id="IPR001870">
    <property type="entry name" value="B30.2/SPRY"/>
</dbReference>
<feature type="compositionally biased region" description="Pro residues" evidence="4">
    <location>
        <begin position="36"/>
        <end position="51"/>
    </location>
</feature>
<dbReference type="InterPro" id="IPR037353">
    <property type="entry name" value="ASH2"/>
</dbReference>
<name>A0AAF0EZ46_9BASI</name>
<comment type="subcellular location">
    <subcellularLocation>
        <location evidence="1">Nucleus</location>
    </subcellularLocation>
</comment>
<keyword evidence="7" id="KW-1185">Reference proteome</keyword>
<dbReference type="SMART" id="SM00449">
    <property type="entry name" value="SPRY"/>
    <property type="match status" value="1"/>
</dbReference>
<dbReference type="PANTHER" id="PTHR10598">
    <property type="entry name" value="SET1/ASH2 HISTONE METHYLTRANSFERASE COMPLEX SUBUNIT ASH2"/>
    <property type="match status" value="1"/>
</dbReference>
<dbReference type="InterPro" id="IPR003877">
    <property type="entry name" value="SPRY_dom"/>
</dbReference>
<feature type="region of interest" description="Disordered" evidence="4">
    <location>
        <begin position="347"/>
        <end position="383"/>
    </location>
</feature>
<accession>A0AAF0EZ46</accession>
<sequence length="551" mass="59820">MSEEPGQGTGAPDWGVPVHLDVPPMESAGQSSAPISPTPPPGQLPYSPSPQPAGFFPVEARAIPPHLGLALSEGPYADSPASPASAGSAPEERKAVSPSHVLPPNFRGPIPREGDAETIAPRPTWIPAFEDASLGQLHNFPLNKNGWRYTAAGPAAEWLPTTVYKTLELAPEGVHWSWQDRSAFMRISDDAMVVGTDKGYRSVRTNLGVRHGAWYVEVEILAPDASSMPSTPMRDGPHARVGFARREAGLNAPVGWDGYSYGVRDQNGARVTLSRPKPFGRAFGPGDVVGLYIRLPSESTPPPSGTEHSIHQNRVPIRYKGQLYFESLEYPPSKEMEVLMDRNRRGETLCNDADGAPKPAPPGKAADRDEKRPGQAGRAKRAPLRALPTLSGSCIGFTVNGEPQGIAFTDLYDFRPLAAAETAPKKRERKRGADGEITAHTSVSAVLRSRLNAYDDGSLGYYPMVSLYGGARARLIPRDFRYPPPPHLEDVLWSANEARGEPTLHKSPAPAWQPFAARWRECVQEWERHDRAADRDASKIVGAKEGPHLSN</sequence>
<organism evidence="6 7">
    <name type="scientific">Malassezia japonica</name>
    <dbReference type="NCBI Taxonomy" id="223818"/>
    <lineage>
        <taxon>Eukaryota</taxon>
        <taxon>Fungi</taxon>
        <taxon>Dikarya</taxon>
        <taxon>Basidiomycota</taxon>
        <taxon>Ustilaginomycotina</taxon>
        <taxon>Malasseziomycetes</taxon>
        <taxon>Malasseziales</taxon>
        <taxon>Malasseziaceae</taxon>
        <taxon>Malassezia</taxon>
    </lineage>
</organism>
<keyword evidence="2" id="KW-0539">Nucleus</keyword>
<feature type="region of interest" description="Disordered" evidence="4">
    <location>
        <begin position="1"/>
        <end position="118"/>
    </location>
</feature>
<evidence type="ECO:0000313" key="7">
    <source>
        <dbReference type="Proteomes" id="UP001217754"/>
    </source>
</evidence>
<feature type="region of interest" description="Disordered" evidence="4">
    <location>
        <begin position="531"/>
        <end position="551"/>
    </location>
</feature>
<dbReference type="Gene3D" id="2.60.120.920">
    <property type="match status" value="1"/>
</dbReference>